<dbReference type="InterPro" id="IPR046030">
    <property type="entry name" value="DUF5988"/>
</dbReference>
<dbReference type="Pfam" id="PF19450">
    <property type="entry name" value="DUF5988"/>
    <property type="match status" value="1"/>
</dbReference>
<accession>A0ABW7YUZ7</accession>
<proteinExistence type="predicted"/>
<evidence type="ECO:0000313" key="2">
    <source>
        <dbReference type="Proteomes" id="UP001612741"/>
    </source>
</evidence>
<organism evidence="1 2">
    <name type="scientific">Nonomuraea typhae</name>
    <dbReference type="NCBI Taxonomy" id="2603600"/>
    <lineage>
        <taxon>Bacteria</taxon>
        <taxon>Bacillati</taxon>
        <taxon>Actinomycetota</taxon>
        <taxon>Actinomycetes</taxon>
        <taxon>Streptosporangiales</taxon>
        <taxon>Streptosporangiaceae</taxon>
        <taxon>Nonomuraea</taxon>
    </lineage>
</organism>
<evidence type="ECO:0000313" key="1">
    <source>
        <dbReference type="EMBL" id="MFI6499737.1"/>
    </source>
</evidence>
<dbReference type="EMBL" id="JBITGY010000005">
    <property type="protein sequence ID" value="MFI6499737.1"/>
    <property type="molecule type" value="Genomic_DNA"/>
</dbReference>
<sequence length="69" mass="7454">MSPVKVVLVGGPANLPAESRVQQVGTVTDTVKVPLGAGYEHFRHQGENTTVEGEDLPVFRWVMHTAIAE</sequence>
<comment type="caution">
    <text evidence="1">The sequence shown here is derived from an EMBL/GenBank/DDBJ whole genome shotgun (WGS) entry which is preliminary data.</text>
</comment>
<protein>
    <submittedName>
        <fullName evidence="1">DUF5988 family protein</fullName>
    </submittedName>
</protein>
<dbReference type="Proteomes" id="UP001612741">
    <property type="component" value="Unassembled WGS sequence"/>
</dbReference>
<name>A0ABW7YUZ7_9ACTN</name>
<gene>
    <name evidence="1" type="ORF">ACIBG2_20275</name>
</gene>
<dbReference type="RefSeq" id="WP_397083229.1">
    <property type="nucleotide sequence ID" value="NZ_JBITGY010000005.1"/>
</dbReference>
<keyword evidence="2" id="KW-1185">Reference proteome</keyword>
<reference evidence="1 2" key="1">
    <citation type="submission" date="2024-10" db="EMBL/GenBank/DDBJ databases">
        <title>The Natural Products Discovery Center: Release of the First 8490 Sequenced Strains for Exploring Actinobacteria Biosynthetic Diversity.</title>
        <authorList>
            <person name="Kalkreuter E."/>
            <person name="Kautsar S.A."/>
            <person name="Yang D."/>
            <person name="Bader C.D."/>
            <person name="Teijaro C.N."/>
            <person name="Fluegel L."/>
            <person name="Davis C.M."/>
            <person name="Simpson J.R."/>
            <person name="Lauterbach L."/>
            <person name="Steele A.D."/>
            <person name="Gui C."/>
            <person name="Meng S."/>
            <person name="Li G."/>
            <person name="Viehrig K."/>
            <person name="Ye F."/>
            <person name="Su P."/>
            <person name="Kiefer A.F."/>
            <person name="Nichols A."/>
            <person name="Cepeda A.J."/>
            <person name="Yan W."/>
            <person name="Fan B."/>
            <person name="Jiang Y."/>
            <person name="Adhikari A."/>
            <person name="Zheng C.-J."/>
            <person name="Schuster L."/>
            <person name="Cowan T.M."/>
            <person name="Smanski M.J."/>
            <person name="Chevrette M.G."/>
            <person name="De Carvalho L.P.S."/>
            <person name="Shen B."/>
        </authorList>
    </citation>
    <scope>NUCLEOTIDE SEQUENCE [LARGE SCALE GENOMIC DNA]</scope>
    <source>
        <strain evidence="1 2">NPDC050545</strain>
    </source>
</reference>